<proteinExistence type="predicted"/>
<sequence length="646" mass="71863">MKFPKLLIATLSTVVILGCNDDSKRLSTQVLEAPLPPRVLSAEKYMDYTDVCADCNGNMQCDSDEQSVKSDEAGRFHFPENLRESLASCPLVADVELPASESNSEVVTVKMASPAGCSYVTPLTSLMHHDMSLQLSSTEANEKFKKDVITDMNACVDFHALKNGTKLQQLEGVHLQEIATHFMSSMLDMHIEINSLDDLQVTEKDKHHFSVHKYLKDIDTHTKSVIDKRYENQNNSSAVQESVGAASSSNLSASEFIQQLNFLSALQAAKPLNLRAFFLNSSEQKSIYTYPDTKQNLAWVSNQNVNVSDMLQTVTIQHRDYSRSEPRVLSAKTIGLKNGQFVLNDFSEYYFKSGTDSNRNGIVFTNASAPNYQFMLSGSVAKVKGLNISTPFALDGINSWHDATKANGQVTSHNRFLNNDNMEIYQLKETVYKPNILYPAQPEKDCAPQIQDGDSYSNLCHYVQRYHLKYTGSVYLPIQNTFITKDVLIHSNSDADVSDLLSIPAKGSNGKTALYLSKNNIHGSRPAYFFDSPTSLIGVSFARGTIAPPNTAVDGSELGSDPHSVTRYISSWSEQVANGINVITVQVPAIIQRKYSISNKVYIAKIGNYYRFIDFKNKGEVQNKLGASLETHNRIRQGINKDQIKE</sequence>
<dbReference type="AlphaFoldDB" id="A0A3L8PRD2"/>
<dbReference type="PROSITE" id="PS51257">
    <property type="entry name" value="PROKAR_LIPOPROTEIN"/>
    <property type="match status" value="1"/>
</dbReference>
<evidence type="ECO:0000313" key="2">
    <source>
        <dbReference type="Proteomes" id="UP000281474"/>
    </source>
</evidence>
<accession>A0A3L8PRD2</accession>
<dbReference type="Proteomes" id="UP000281474">
    <property type="component" value="Unassembled WGS sequence"/>
</dbReference>
<dbReference type="RefSeq" id="WP_121840893.1">
    <property type="nucleotide sequence ID" value="NZ_ML014898.1"/>
</dbReference>
<gene>
    <name evidence="1" type="ORF">D5018_20820</name>
</gene>
<organism evidence="1 2">
    <name type="scientific">Parashewanella curva</name>
    <dbReference type="NCBI Taxonomy" id="2338552"/>
    <lineage>
        <taxon>Bacteria</taxon>
        <taxon>Pseudomonadati</taxon>
        <taxon>Pseudomonadota</taxon>
        <taxon>Gammaproteobacteria</taxon>
        <taxon>Alteromonadales</taxon>
        <taxon>Shewanellaceae</taxon>
        <taxon>Parashewanella</taxon>
    </lineage>
</organism>
<comment type="caution">
    <text evidence="1">The sequence shown here is derived from an EMBL/GenBank/DDBJ whole genome shotgun (WGS) entry which is preliminary data.</text>
</comment>
<evidence type="ECO:0000313" key="1">
    <source>
        <dbReference type="EMBL" id="RLV57764.1"/>
    </source>
</evidence>
<dbReference type="OrthoDB" id="5897571at2"/>
<name>A0A3L8PRD2_9GAMM</name>
<protein>
    <submittedName>
        <fullName evidence="1">Uncharacterized protein</fullName>
    </submittedName>
</protein>
<reference evidence="1 2" key="1">
    <citation type="submission" date="2018-09" db="EMBL/GenBank/DDBJ databases">
        <title>Phylogeny of the Shewanellaceae, and recommendation for two new genera, Pseudoshewanella and Parashewanella.</title>
        <authorList>
            <person name="Wang G."/>
        </authorList>
    </citation>
    <scope>NUCLEOTIDE SEQUENCE [LARGE SCALE GENOMIC DNA]</scope>
    <source>
        <strain evidence="1 2">C51</strain>
    </source>
</reference>
<keyword evidence="2" id="KW-1185">Reference proteome</keyword>
<dbReference type="EMBL" id="QZEI01000149">
    <property type="protein sequence ID" value="RLV57764.1"/>
    <property type="molecule type" value="Genomic_DNA"/>
</dbReference>